<dbReference type="AlphaFoldDB" id="A0A5E4NHM0"/>
<keyword evidence="4" id="KW-1185">Reference proteome</keyword>
<dbReference type="Pfam" id="PF17751">
    <property type="entry name" value="SKICH"/>
    <property type="match status" value="1"/>
</dbReference>
<evidence type="ECO:0000313" key="3">
    <source>
        <dbReference type="EMBL" id="VVC41838.1"/>
    </source>
</evidence>
<dbReference type="Gene3D" id="2.60.40.2840">
    <property type="match status" value="1"/>
</dbReference>
<organism evidence="3 4">
    <name type="scientific">Cinara cedri</name>
    <dbReference type="NCBI Taxonomy" id="506608"/>
    <lineage>
        <taxon>Eukaryota</taxon>
        <taxon>Metazoa</taxon>
        <taxon>Ecdysozoa</taxon>
        <taxon>Arthropoda</taxon>
        <taxon>Hexapoda</taxon>
        <taxon>Insecta</taxon>
        <taxon>Pterygota</taxon>
        <taxon>Neoptera</taxon>
        <taxon>Paraneoptera</taxon>
        <taxon>Hemiptera</taxon>
        <taxon>Sternorrhyncha</taxon>
        <taxon>Aphidomorpha</taxon>
        <taxon>Aphidoidea</taxon>
        <taxon>Aphididae</taxon>
        <taxon>Lachninae</taxon>
        <taxon>Cinara</taxon>
    </lineage>
</organism>
<protein>
    <recommendedName>
        <fullName evidence="2">SKICH domain-containing protein</fullName>
    </recommendedName>
</protein>
<proteinExistence type="predicted"/>
<sequence>MEKIVKIFVHQSYFLENDLVVDYNVEPGAHLNVSSKDWIALIPKGWSGVDEQVVFKMVKIDSDVANLAIKSVIMEKNCFQNVVECEKPYQLMYISQYLEILGRSEYFTFLHQSGICNCPSSLTKTESKENSRQFRTSVFNRKPLRRQSPTPREFYKNRPQSQNTGEKDDKLKSKPLSINNCIKCNAPSNFIVLEHAYLSKIQELTVNNEIMEKRLLQIEKDLVHTFEIVNKQFKISQVISQQKDNIEQFVDDIVHGLLNDGKITFWAHAQEFSVVREFPGKNRTSLPPDDCTTVSVNMSINSSKEAHMKAIIGQQEQTIQLLVNKIRDSFDIFFKANIPSEQNSSILTSPRNKMSNLGYMDSSGTTYFSPLGCITDTNLYHPQDMDTVDDINLYLSNNIKHNNTIEKKFGNVCKWRKNITSNSEFFNSPEFKVITMSNKEAKDEISTLEELKDNDNSIYPLYSQLSEFSENCSNELLDSNEMKKNYDSERSKDFV</sequence>
<evidence type="ECO:0000256" key="1">
    <source>
        <dbReference type="SAM" id="MobiDB-lite"/>
    </source>
</evidence>
<dbReference type="Proteomes" id="UP000325440">
    <property type="component" value="Unassembled WGS sequence"/>
</dbReference>
<name>A0A5E4NHM0_9HEMI</name>
<reference evidence="3 4" key="1">
    <citation type="submission" date="2019-08" db="EMBL/GenBank/DDBJ databases">
        <authorList>
            <person name="Alioto T."/>
            <person name="Alioto T."/>
            <person name="Gomez Garrido J."/>
        </authorList>
    </citation>
    <scope>NUCLEOTIDE SEQUENCE [LARGE SCALE GENOMIC DNA]</scope>
</reference>
<dbReference type="EMBL" id="CABPRJ010001928">
    <property type="protein sequence ID" value="VVC41838.1"/>
    <property type="molecule type" value="Genomic_DNA"/>
</dbReference>
<accession>A0A5E4NHM0</accession>
<feature type="region of interest" description="Disordered" evidence="1">
    <location>
        <begin position="138"/>
        <end position="172"/>
    </location>
</feature>
<dbReference type="InterPro" id="IPR041611">
    <property type="entry name" value="SKICH"/>
</dbReference>
<evidence type="ECO:0000313" key="4">
    <source>
        <dbReference type="Proteomes" id="UP000325440"/>
    </source>
</evidence>
<feature type="domain" description="SKICH" evidence="2">
    <location>
        <begin position="9"/>
        <end position="109"/>
    </location>
</feature>
<dbReference type="OrthoDB" id="10015001at2759"/>
<gene>
    <name evidence="3" type="ORF">CINCED_3A016644</name>
</gene>
<evidence type="ECO:0000259" key="2">
    <source>
        <dbReference type="Pfam" id="PF17751"/>
    </source>
</evidence>